<dbReference type="OrthoDB" id="5975497at2"/>
<keyword evidence="1" id="KW-0378">Hydrolase</keyword>
<dbReference type="InterPro" id="IPR034122">
    <property type="entry name" value="Retropepsin-like_bacterial"/>
</dbReference>
<reference evidence="1 2" key="1">
    <citation type="submission" date="2016-11" db="EMBL/GenBank/DDBJ databases">
        <authorList>
            <person name="Jaros S."/>
            <person name="Januszkiewicz K."/>
            <person name="Wedrychowicz H."/>
        </authorList>
    </citation>
    <scope>NUCLEOTIDE SEQUENCE [LARGE SCALE GENOMIC DNA]</scope>
    <source>
        <strain evidence="1 2">DSM 25660</strain>
    </source>
</reference>
<keyword evidence="2" id="KW-1185">Reference proteome</keyword>
<dbReference type="GO" id="GO:0004190">
    <property type="term" value="F:aspartic-type endopeptidase activity"/>
    <property type="evidence" value="ECO:0007669"/>
    <property type="project" value="InterPro"/>
</dbReference>
<keyword evidence="1" id="KW-0645">Protease</keyword>
<protein>
    <submittedName>
        <fullName evidence="1">Aspartyl protease</fullName>
    </submittedName>
</protein>
<proteinExistence type="predicted"/>
<evidence type="ECO:0000313" key="2">
    <source>
        <dbReference type="Proteomes" id="UP000184147"/>
    </source>
</evidence>
<sequence>MNQIPDILHQQGYKSIPFRVTKTQHLVLHAKINGVRGRFILDTGASNSCLGFESVEKFHVQTQHSSTKAAGAGATGLHTEQSVHNVLQLGRWKNRHFPLIVLDLTHVNTALQHYKVKPVDGIIGADVLLEGQALIDYNLKQLFLR</sequence>
<dbReference type="Gene3D" id="2.40.70.10">
    <property type="entry name" value="Acid Proteases"/>
    <property type="match status" value="1"/>
</dbReference>
<gene>
    <name evidence="1" type="ORF">SAMN05444377_101335</name>
</gene>
<dbReference type="GO" id="GO:0006508">
    <property type="term" value="P:proteolysis"/>
    <property type="evidence" value="ECO:0007669"/>
    <property type="project" value="UniProtKB-KW"/>
</dbReference>
<dbReference type="AlphaFoldDB" id="A0A1M4WL08"/>
<dbReference type="SUPFAM" id="SSF50630">
    <property type="entry name" value="Acid proteases"/>
    <property type="match status" value="1"/>
</dbReference>
<dbReference type="InterPro" id="IPR021109">
    <property type="entry name" value="Peptidase_aspartic_dom_sf"/>
</dbReference>
<dbReference type="Proteomes" id="UP000184147">
    <property type="component" value="Unassembled WGS sequence"/>
</dbReference>
<dbReference type="RefSeq" id="WP_073360799.1">
    <property type="nucleotide sequence ID" value="NZ_FQVQ01000001.1"/>
</dbReference>
<organism evidence="1 2">
    <name type="scientific">Flavobacterium fontis</name>
    <dbReference type="NCBI Taxonomy" id="1124188"/>
    <lineage>
        <taxon>Bacteria</taxon>
        <taxon>Pseudomonadati</taxon>
        <taxon>Bacteroidota</taxon>
        <taxon>Flavobacteriia</taxon>
        <taxon>Flavobacteriales</taxon>
        <taxon>Flavobacteriaceae</taxon>
        <taxon>Flavobacterium</taxon>
    </lineage>
</organism>
<name>A0A1M4WL08_9FLAO</name>
<dbReference type="InterPro" id="IPR001969">
    <property type="entry name" value="Aspartic_peptidase_AS"/>
</dbReference>
<evidence type="ECO:0000313" key="1">
    <source>
        <dbReference type="EMBL" id="SHE81949.1"/>
    </source>
</evidence>
<dbReference type="PROSITE" id="PS00141">
    <property type="entry name" value="ASP_PROTEASE"/>
    <property type="match status" value="1"/>
</dbReference>
<dbReference type="STRING" id="1124188.SAMN05444377_101335"/>
<dbReference type="CDD" id="cd05483">
    <property type="entry name" value="retropepsin_like_bacteria"/>
    <property type="match status" value="1"/>
</dbReference>
<accession>A0A1M4WL08</accession>
<dbReference type="Pfam" id="PF13650">
    <property type="entry name" value="Asp_protease_2"/>
    <property type="match status" value="1"/>
</dbReference>
<dbReference type="EMBL" id="FQVQ01000001">
    <property type="protein sequence ID" value="SHE81949.1"/>
    <property type="molecule type" value="Genomic_DNA"/>
</dbReference>